<protein>
    <recommendedName>
        <fullName evidence="4">Outer membrane efflux protein</fullName>
    </recommendedName>
</protein>
<gene>
    <name evidence="2" type="ORF">Enr8_44310</name>
</gene>
<comment type="caution">
    <text evidence="2">The sequence shown here is derived from an EMBL/GenBank/DDBJ whole genome shotgun (WGS) entry which is preliminary data.</text>
</comment>
<feature type="chain" id="PRO_5023009897" description="Outer membrane efflux protein" evidence="1">
    <location>
        <begin position="20"/>
        <end position="156"/>
    </location>
</feature>
<sequence precursor="true">MIRSVVIAMLTLLPSLVGAEESQVGLSLQTPQLGDGQARALLKQYHNFALETFRGACADWLQCGASFDRVQANVDRIFDARADLMDPQASRVDLLREKLEWAKLLERQAVNIDQQPAIEYRVQVEFELKRAIGKPEAKTGLTLAPLFQQINSTATR</sequence>
<keyword evidence="1" id="KW-0732">Signal</keyword>
<dbReference type="EMBL" id="SJPF01000005">
    <property type="protein sequence ID" value="TWT30905.1"/>
    <property type="molecule type" value="Genomic_DNA"/>
</dbReference>
<evidence type="ECO:0000313" key="3">
    <source>
        <dbReference type="Proteomes" id="UP000318878"/>
    </source>
</evidence>
<evidence type="ECO:0008006" key="4">
    <source>
        <dbReference type="Google" id="ProtNLM"/>
    </source>
</evidence>
<organism evidence="2 3">
    <name type="scientific">Blastopirellula retiformator</name>
    <dbReference type="NCBI Taxonomy" id="2527970"/>
    <lineage>
        <taxon>Bacteria</taxon>
        <taxon>Pseudomonadati</taxon>
        <taxon>Planctomycetota</taxon>
        <taxon>Planctomycetia</taxon>
        <taxon>Pirellulales</taxon>
        <taxon>Pirellulaceae</taxon>
        <taxon>Blastopirellula</taxon>
    </lineage>
</organism>
<proteinExistence type="predicted"/>
<reference evidence="2 3" key="1">
    <citation type="submission" date="2019-02" db="EMBL/GenBank/DDBJ databases">
        <title>Deep-cultivation of Planctomycetes and their phenomic and genomic characterization uncovers novel biology.</title>
        <authorList>
            <person name="Wiegand S."/>
            <person name="Jogler M."/>
            <person name="Boedeker C."/>
            <person name="Pinto D."/>
            <person name="Vollmers J."/>
            <person name="Rivas-Marin E."/>
            <person name="Kohn T."/>
            <person name="Peeters S.H."/>
            <person name="Heuer A."/>
            <person name="Rast P."/>
            <person name="Oberbeckmann S."/>
            <person name="Bunk B."/>
            <person name="Jeske O."/>
            <person name="Meyerdierks A."/>
            <person name="Storesund J.E."/>
            <person name="Kallscheuer N."/>
            <person name="Luecker S."/>
            <person name="Lage O.M."/>
            <person name="Pohl T."/>
            <person name="Merkel B.J."/>
            <person name="Hornburger P."/>
            <person name="Mueller R.-W."/>
            <person name="Bruemmer F."/>
            <person name="Labrenz M."/>
            <person name="Spormann A.M."/>
            <person name="Op Den Camp H."/>
            <person name="Overmann J."/>
            <person name="Amann R."/>
            <person name="Jetten M.S.M."/>
            <person name="Mascher T."/>
            <person name="Medema M.H."/>
            <person name="Devos D.P."/>
            <person name="Kaster A.-K."/>
            <person name="Ovreas L."/>
            <person name="Rohde M."/>
            <person name="Galperin M.Y."/>
            <person name="Jogler C."/>
        </authorList>
    </citation>
    <scope>NUCLEOTIDE SEQUENCE [LARGE SCALE GENOMIC DNA]</scope>
    <source>
        <strain evidence="2 3">Enr8</strain>
    </source>
</reference>
<evidence type="ECO:0000313" key="2">
    <source>
        <dbReference type="EMBL" id="TWT30905.1"/>
    </source>
</evidence>
<keyword evidence="3" id="KW-1185">Reference proteome</keyword>
<feature type="signal peptide" evidence="1">
    <location>
        <begin position="1"/>
        <end position="19"/>
    </location>
</feature>
<name>A0A5C5UZI1_9BACT</name>
<accession>A0A5C5UZI1</accession>
<dbReference type="Proteomes" id="UP000318878">
    <property type="component" value="Unassembled WGS sequence"/>
</dbReference>
<evidence type="ECO:0000256" key="1">
    <source>
        <dbReference type="SAM" id="SignalP"/>
    </source>
</evidence>
<dbReference type="AlphaFoldDB" id="A0A5C5UZI1"/>